<dbReference type="InParanoid" id="A0A1V9XC55"/>
<reference evidence="2 3" key="1">
    <citation type="journal article" date="2017" name="Gigascience">
        <title>Draft genome of the honey bee ectoparasitic mite, Tropilaelaps mercedesae, is shaped by the parasitic life history.</title>
        <authorList>
            <person name="Dong X."/>
            <person name="Armstrong S.D."/>
            <person name="Xia D."/>
            <person name="Makepeace B.L."/>
            <person name="Darby A.C."/>
            <person name="Kadowaki T."/>
        </authorList>
    </citation>
    <scope>NUCLEOTIDE SEQUENCE [LARGE SCALE GENOMIC DNA]</scope>
    <source>
        <strain evidence="2">Wuxi-XJTLU</strain>
    </source>
</reference>
<evidence type="ECO:0000313" key="3">
    <source>
        <dbReference type="Proteomes" id="UP000192247"/>
    </source>
</evidence>
<evidence type="ECO:0000256" key="1">
    <source>
        <dbReference type="SAM" id="Phobius"/>
    </source>
</evidence>
<protein>
    <submittedName>
        <fullName evidence="2">Uncharacterized protein</fullName>
    </submittedName>
</protein>
<accession>A0A1V9XC55</accession>
<feature type="non-terminal residue" evidence="2">
    <location>
        <position position="1"/>
    </location>
</feature>
<keyword evidence="1" id="KW-0812">Transmembrane</keyword>
<organism evidence="2 3">
    <name type="scientific">Tropilaelaps mercedesae</name>
    <dbReference type="NCBI Taxonomy" id="418985"/>
    <lineage>
        <taxon>Eukaryota</taxon>
        <taxon>Metazoa</taxon>
        <taxon>Ecdysozoa</taxon>
        <taxon>Arthropoda</taxon>
        <taxon>Chelicerata</taxon>
        <taxon>Arachnida</taxon>
        <taxon>Acari</taxon>
        <taxon>Parasitiformes</taxon>
        <taxon>Mesostigmata</taxon>
        <taxon>Gamasina</taxon>
        <taxon>Dermanyssoidea</taxon>
        <taxon>Laelapidae</taxon>
        <taxon>Tropilaelaps</taxon>
    </lineage>
</organism>
<evidence type="ECO:0000313" key="2">
    <source>
        <dbReference type="EMBL" id="OQR70932.1"/>
    </source>
</evidence>
<dbReference type="Proteomes" id="UP000192247">
    <property type="component" value="Unassembled WGS sequence"/>
</dbReference>
<keyword evidence="1" id="KW-1133">Transmembrane helix</keyword>
<proteinExistence type="predicted"/>
<dbReference type="AlphaFoldDB" id="A0A1V9XC55"/>
<name>A0A1V9XC55_9ACAR</name>
<comment type="caution">
    <text evidence="2">The sequence shown here is derived from an EMBL/GenBank/DDBJ whole genome shotgun (WGS) entry which is preliminary data.</text>
</comment>
<feature type="transmembrane region" description="Helical" evidence="1">
    <location>
        <begin position="124"/>
        <end position="146"/>
    </location>
</feature>
<keyword evidence="3" id="KW-1185">Reference proteome</keyword>
<dbReference type="EMBL" id="MNPL01015729">
    <property type="protein sequence ID" value="OQR70932.1"/>
    <property type="molecule type" value="Genomic_DNA"/>
</dbReference>
<gene>
    <name evidence="2" type="ORF">BIW11_11307</name>
</gene>
<sequence>VDPSAVVNLNVRLANGKPEVFWKAPKTARRPLNGFQLTIRNLDSMDYDIKITFRTVYETSYIFKGTSGGERFDRHRFTMVACGTDCDDSKIRTSTANRSIVYEAPSDDFDQKPGEQYGSNNVDWIPLTILSVGGVGFLIGSVYCVLFMEHRWCRDIVVHTHLPHEADTRCQPLAQSLVLVVN</sequence>
<keyword evidence="1" id="KW-0472">Membrane</keyword>